<dbReference type="Proteomes" id="UP000564644">
    <property type="component" value="Unassembled WGS sequence"/>
</dbReference>
<proteinExistence type="predicted"/>
<gene>
    <name evidence="1" type="ORF">H7C18_25605</name>
</gene>
<protein>
    <submittedName>
        <fullName evidence="1">Transposase</fullName>
    </submittedName>
</protein>
<dbReference type="PANTHER" id="PTHR35586:SF1">
    <property type="entry name" value="SLL1691 PROTEIN"/>
    <property type="match status" value="1"/>
</dbReference>
<keyword evidence="2" id="KW-1185">Reference proteome</keyword>
<evidence type="ECO:0000313" key="2">
    <source>
        <dbReference type="Proteomes" id="UP000564644"/>
    </source>
</evidence>
<evidence type="ECO:0000313" key="1">
    <source>
        <dbReference type="EMBL" id="MBB6734304.1"/>
    </source>
</evidence>
<reference evidence="1 2" key="1">
    <citation type="submission" date="2020-08" db="EMBL/GenBank/DDBJ databases">
        <title>Cohnella phylogeny.</title>
        <authorList>
            <person name="Dunlap C."/>
        </authorList>
    </citation>
    <scope>NUCLEOTIDE SEQUENCE [LARGE SCALE GENOMIC DNA]</scope>
    <source>
        <strain evidence="1 2">CBP 2801</strain>
    </source>
</reference>
<accession>A0A7X0VXI2</accession>
<dbReference type="AlphaFoldDB" id="A0A7X0VXI2"/>
<comment type="caution">
    <text evidence="1">The sequence shown here is derived from an EMBL/GenBank/DDBJ whole genome shotgun (WGS) entry which is preliminary data.</text>
</comment>
<dbReference type="PANTHER" id="PTHR35586">
    <property type="entry name" value="SLL1691 PROTEIN"/>
    <property type="match status" value="1"/>
</dbReference>
<organism evidence="1 2">
    <name type="scientific">Cohnella zeiphila</name>
    <dbReference type="NCBI Taxonomy" id="2761120"/>
    <lineage>
        <taxon>Bacteria</taxon>
        <taxon>Bacillati</taxon>
        <taxon>Bacillota</taxon>
        <taxon>Bacilli</taxon>
        <taxon>Bacillales</taxon>
        <taxon>Paenibacillaceae</taxon>
        <taxon>Cohnella</taxon>
    </lineage>
</organism>
<dbReference type="EMBL" id="JACJVO010000032">
    <property type="protein sequence ID" value="MBB6734304.1"/>
    <property type="molecule type" value="Genomic_DNA"/>
</dbReference>
<dbReference type="RefSeq" id="WP_185131942.1">
    <property type="nucleotide sequence ID" value="NZ_JACJVO010000032.1"/>
</dbReference>
<sequence length="223" mass="26345">MHLEPQSYRQDDFHERMFIYFSRLFERHRRQHKLVIPIAIFTSDQARDEPDTYAMEIPGHEIVKFRFLKVELRGQDWRKFVDSDNPVAAALLAKMGYNERDKKQVRLAYLRMLLRLGRKLDDARLALVMSVADVYFNPDPEQDEAMLRDLGKQDPEGAKAIMEMKDLVPMWKRWGYEEGIEKGREEGRLQLIRKLLEKGFDPDEVAATLELPLDEVRKAERPV</sequence>
<name>A0A7X0VXI2_9BACL</name>